<evidence type="ECO:0000313" key="1">
    <source>
        <dbReference type="EMBL" id="ADL58495.1"/>
    </source>
</evidence>
<dbReference type="KEGG" id="mmg:MTBMA_c09000"/>
<dbReference type="Proteomes" id="UP000000345">
    <property type="component" value="Chromosome"/>
</dbReference>
<keyword evidence="2" id="KW-1185">Reference proteome</keyword>
<reference evidence="1 2" key="2">
    <citation type="journal article" date="2010" name="J. Bacteriol.">
        <title>Complete genome sequence of Methanothermobacter marburgensis, a methanoarchaeon model organism.</title>
        <authorList>
            <person name="Liesegang H."/>
            <person name="Kaster A.K."/>
            <person name="Wiezer A."/>
            <person name="Goenrich M."/>
            <person name="Wollherr A."/>
            <person name="Seedorf H."/>
            <person name="Gottschalk G."/>
            <person name="Thauer R.K."/>
        </authorList>
    </citation>
    <scope>NUCLEOTIDE SEQUENCE [LARGE SCALE GENOMIC DNA]</scope>
    <source>
        <strain evidence="2">ATCC BAA-927 / DSM 2133 / JCM 14651 / NBRC 100331 / OCM 82 / Marburg</strain>
    </source>
</reference>
<dbReference type="PROSITE" id="PS51257">
    <property type="entry name" value="PROKAR_LIPOPROTEIN"/>
    <property type="match status" value="1"/>
</dbReference>
<dbReference type="GeneID" id="9704608"/>
<dbReference type="STRING" id="79929.MTBMA_c09000"/>
<dbReference type="AlphaFoldDB" id="D9PW97"/>
<protein>
    <submittedName>
        <fullName evidence="1">Uncharacterized protein</fullName>
    </submittedName>
</protein>
<reference key="1">
    <citation type="submission" date="2009-08" db="EMBL/GenBank/DDBJ databases">
        <title>The genome sequence of Methanothermobacter marburgensis.</title>
        <authorList>
            <person name="Kaster A."/>
            <person name="Seedorf H."/>
            <person name="Goenrich M."/>
            <person name="Wiezer A."/>
            <person name="Liesegang H."/>
            <person name="Thauer R."/>
            <person name="Gottschalk G."/>
        </authorList>
    </citation>
    <scope>NUCLEOTIDE SEQUENCE</scope>
    <source>
        <strain>Marburg</strain>
    </source>
</reference>
<dbReference type="HOGENOM" id="CLU_1691549_0_0_2"/>
<accession>D9PW97</accession>
<name>D9PW97_METTM</name>
<proteinExistence type="predicted"/>
<organism evidence="1 2">
    <name type="scientific">Methanothermobacter marburgensis (strain ATCC BAA-927 / DSM 2133 / JCM 14651 / NBRC 100331 / OCM 82 / Marburg)</name>
    <name type="common">Methanobacterium thermoautotrophicum</name>
    <dbReference type="NCBI Taxonomy" id="79929"/>
    <lineage>
        <taxon>Archaea</taxon>
        <taxon>Methanobacteriati</taxon>
        <taxon>Methanobacteriota</taxon>
        <taxon>Methanomada group</taxon>
        <taxon>Methanobacteria</taxon>
        <taxon>Methanobacteriales</taxon>
        <taxon>Methanobacteriaceae</taxon>
        <taxon>Methanothermobacter</taxon>
    </lineage>
</organism>
<dbReference type="GeneID" id="92393518"/>
<dbReference type="RefSeq" id="WP_013295719.1">
    <property type="nucleotide sequence ID" value="NC_014408.1"/>
</dbReference>
<gene>
    <name evidence="1" type="ordered locus">MTBMA_c09000</name>
</gene>
<dbReference type="PaxDb" id="79929-MTBMA_c09000"/>
<evidence type="ECO:0000313" key="2">
    <source>
        <dbReference type="Proteomes" id="UP000000345"/>
    </source>
</evidence>
<sequence>MRLIPLLFLIIVSVSCCTAGYRVFENHEIIFHYPASWRQVSFIHPPYDVERGYEYAITVAEPGGELRTMVTVEKLKADYRFPVPDNLTGEREVTVNGYRGVEFIYPENGSMVRATTIVTPRGRYAVICKADRGDFEMEKENFDLVTYSFRVKQ</sequence>
<dbReference type="EMBL" id="CP001710">
    <property type="protein sequence ID" value="ADL58495.1"/>
    <property type="molecule type" value="Genomic_DNA"/>
</dbReference>